<dbReference type="EMBL" id="HBUE01240010">
    <property type="protein sequence ID" value="CAG6549062.1"/>
    <property type="molecule type" value="Transcribed_RNA"/>
</dbReference>
<organism evidence="1">
    <name type="scientific">Culex pipiens</name>
    <name type="common">House mosquito</name>
    <dbReference type="NCBI Taxonomy" id="7175"/>
    <lineage>
        <taxon>Eukaryota</taxon>
        <taxon>Metazoa</taxon>
        <taxon>Ecdysozoa</taxon>
        <taxon>Arthropoda</taxon>
        <taxon>Hexapoda</taxon>
        <taxon>Insecta</taxon>
        <taxon>Pterygota</taxon>
        <taxon>Neoptera</taxon>
        <taxon>Endopterygota</taxon>
        <taxon>Diptera</taxon>
        <taxon>Nematocera</taxon>
        <taxon>Culicoidea</taxon>
        <taxon>Culicidae</taxon>
        <taxon>Culicinae</taxon>
        <taxon>Culicini</taxon>
        <taxon>Culex</taxon>
        <taxon>Culex</taxon>
    </lineage>
</organism>
<dbReference type="EMBL" id="HBUE01240011">
    <property type="protein sequence ID" value="CAG6549063.1"/>
    <property type="molecule type" value="Transcribed_RNA"/>
</dbReference>
<dbReference type="EMBL" id="HBUE01347005">
    <property type="protein sequence ID" value="CAG6601291.1"/>
    <property type="molecule type" value="Transcribed_RNA"/>
</dbReference>
<dbReference type="EMBL" id="HBUE01065568">
    <property type="protein sequence ID" value="CAG6470561.1"/>
    <property type="molecule type" value="Transcribed_RNA"/>
</dbReference>
<evidence type="ECO:0000313" key="1">
    <source>
        <dbReference type="EMBL" id="CAG6470561.1"/>
    </source>
</evidence>
<name>A0A8D8FGF7_CULPI</name>
<protein>
    <submittedName>
        <fullName evidence="1">(northern house mosquito) hypothetical protein</fullName>
    </submittedName>
</protein>
<dbReference type="AlphaFoldDB" id="A0A8D8FGF7"/>
<dbReference type="EMBL" id="HBUE01347006">
    <property type="protein sequence ID" value="CAG6601292.1"/>
    <property type="molecule type" value="Transcribed_RNA"/>
</dbReference>
<sequence length="112" mass="12500">MKLLTKSASIPHPLHRVQIQQLQIRSQLGRLAPDTAGAVPFGDVDSLQLKNARPSVRQQQLEVLQRQGREAVLALYADRRGVQLLEPTAEPPLLGDVLEADVKVLQFFQQMN</sequence>
<proteinExistence type="predicted"/>
<reference evidence="1" key="1">
    <citation type="submission" date="2021-05" db="EMBL/GenBank/DDBJ databases">
        <authorList>
            <person name="Alioto T."/>
            <person name="Alioto T."/>
            <person name="Gomez Garrido J."/>
        </authorList>
    </citation>
    <scope>NUCLEOTIDE SEQUENCE</scope>
</reference>
<accession>A0A8D8FGF7</accession>